<name>A0A2G5SQ75_9PELO</name>
<gene>
    <name evidence="2" type="primary">Cnig_chr_X.g23488</name>
    <name evidence="2" type="ORF">B9Z55_023488</name>
</gene>
<comment type="caution">
    <text evidence="2">The sequence shown here is derived from an EMBL/GenBank/DDBJ whole genome shotgun (WGS) entry which is preliminary data.</text>
</comment>
<evidence type="ECO:0000259" key="1">
    <source>
        <dbReference type="Pfam" id="PF01827"/>
    </source>
</evidence>
<reference evidence="3" key="1">
    <citation type="submission" date="2017-10" db="EMBL/GenBank/DDBJ databases">
        <title>Rapid genome shrinkage in a self-fertile nematode reveals novel sperm competition proteins.</title>
        <authorList>
            <person name="Yin D."/>
            <person name="Schwarz E.M."/>
            <person name="Thomas C.G."/>
            <person name="Felde R.L."/>
            <person name="Korf I.F."/>
            <person name="Cutter A.D."/>
            <person name="Schartner C.M."/>
            <person name="Ralston E.J."/>
            <person name="Meyer B.J."/>
            <person name="Haag E.S."/>
        </authorList>
    </citation>
    <scope>NUCLEOTIDE SEQUENCE [LARGE SCALE GENOMIC DNA]</scope>
    <source>
        <strain evidence="3">JU1422</strain>
    </source>
</reference>
<dbReference type="Proteomes" id="UP000230233">
    <property type="component" value="Chromosome X"/>
</dbReference>
<dbReference type="Pfam" id="PF01827">
    <property type="entry name" value="FTH"/>
    <property type="match status" value="1"/>
</dbReference>
<sequence length="424" mass="48288">MSTILDPTSEIYKRTAIHCLYEMGMEPNVVAGELSIRFPGITTAEVSSWFNRFREGNLEIGEIVSINEKGIVIDKSIDLDLNEPESDLTTQISRTPHVNVYQQYTAQLANANQRAINLASLNLSSNLDVQSTSRPPKFPPLSMRAEKMLALDIQPSIEIRLRLAAHCIVLATTYSTGLKEVIRYFKRPGNQCGIKNEKMTAFTLNPYIVEAMEAFKRYIRADETKINLLAINSHEKEHDRSPFLKGVVEVFNGLKEKIIVETLEIDFDRRMELYTILESVHVGPLKNFIVNGNSSNQGMLEMGDIPSLAQHLPFLQVVRWSNMETNIELEEFAHLKVFHASVHKITKEQIAAYRNKICESDVFSESIISGKCEQDICEALKPYELPERFDDSMGRFIISDQQQIRFSYDLSDGIKLKKFPLCIF</sequence>
<evidence type="ECO:0000313" key="2">
    <source>
        <dbReference type="EMBL" id="PIC17148.1"/>
    </source>
</evidence>
<protein>
    <recommendedName>
        <fullName evidence="1">DUF38 domain-containing protein</fullName>
    </recommendedName>
</protein>
<proteinExistence type="predicted"/>
<dbReference type="OrthoDB" id="10511786at2759"/>
<organism evidence="2 3">
    <name type="scientific">Caenorhabditis nigoni</name>
    <dbReference type="NCBI Taxonomy" id="1611254"/>
    <lineage>
        <taxon>Eukaryota</taxon>
        <taxon>Metazoa</taxon>
        <taxon>Ecdysozoa</taxon>
        <taxon>Nematoda</taxon>
        <taxon>Chromadorea</taxon>
        <taxon>Rhabditida</taxon>
        <taxon>Rhabditina</taxon>
        <taxon>Rhabditomorpha</taxon>
        <taxon>Rhabditoidea</taxon>
        <taxon>Rhabditidae</taxon>
        <taxon>Peloderinae</taxon>
        <taxon>Caenorhabditis</taxon>
    </lineage>
</organism>
<feature type="domain" description="DUF38" evidence="1">
    <location>
        <begin position="243"/>
        <end position="373"/>
    </location>
</feature>
<dbReference type="InterPro" id="IPR002900">
    <property type="entry name" value="DUF38/FTH_CAE_spp"/>
</dbReference>
<accession>A0A2G5SQ75</accession>
<evidence type="ECO:0000313" key="3">
    <source>
        <dbReference type="Proteomes" id="UP000230233"/>
    </source>
</evidence>
<keyword evidence="3" id="KW-1185">Reference proteome</keyword>
<dbReference type="EMBL" id="PDUG01000006">
    <property type="protein sequence ID" value="PIC17148.1"/>
    <property type="molecule type" value="Genomic_DNA"/>
</dbReference>
<dbReference type="AlphaFoldDB" id="A0A2G5SQ75"/>